<dbReference type="CDD" id="cd01745">
    <property type="entry name" value="GATase1_2"/>
    <property type="match status" value="1"/>
</dbReference>
<dbReference type="InterPro" id="IPR044668">
    <property type="entry name" value="PuuD-like"/>
</dbReference>
<dbReference type="EMBL" id="LRFC01000001">
    <property type="protein sequence ID" value="KZE68903.1"/>
    <property type="molecule type" value="Genomic_DNA"/>
</dbReference>
<dbReference type="Gene3D" id="3.40.50.880">
    <property type="match status" value="1"/>
</dbReference>
<gene>
    <name evidence="1" type="ORF">AWM68_01130</name>
</gene>
<dbReference type="Pfam" id="PF07722">
    <property type="entry name" value="Peptidase_C26"/>
    <property type="match status" value="1"/>
</dbReference>
<reference evidence="2" key="1">
    <citation type="submission" date="2016-01" db="EMBL/GenBank/DDBJ databases">
        <title>Draft genome of Chromobacterium sp. F49.</title>
        <authorList>
            <person name="Hong K.W."/>
        </authorList>
    </citation>
    <scope>NUCLEOTIDE SEQUENCE [LARGE SCALE GENOMIC DNA]</scope>
    <source>
        <strain evidence="2">P7IIIA</strain>
    </source>
</reference>
<dbReference type="AlphaFoldDB" id="A0A165P3Y6"/>
<evidence type="ECO:0000313" key="2">
    <source>
        <dbReference type="Proteomes" id="UP000076567"/>
    </source>
</evidence>
<dbReference type="SUPFAM" id="SSF52317">
    <property type="entry name" value="Class I glutamine amidotransferase-like"/>
    <property type="match status" value="1"/>
</dbReference>
<dbReference type="PANTHER" id="PTHR43235:SF1">
    <property type="entry name" value="GLUTAMINE AMIDOTRANSFERASE PB2B2.05-RELATED"/>
    <property type="match status" value="1"/>
</dbReference>
<dbReference type="OrthoDB" id="9813383at2"/>
<dbReference type="GO" id="GO:0006598">
    <property type="term" value="P:polyamine catabolic process"/>
    <property type="evidence" value="ECO:0007669"/>
    <property type="project" value="TreeGrafter"/>
</dbReference>
<accession>A0A165P3Y6</accession>
<name>A0A165P3Y6_9BACL</name>
<evidence type="ECO:0000313" key="1">
    <source>
        <dbReference type="EMBL" id="KZE68903.1"/>
    </source>
</evidence>
<dbReference type="GO" id="GO:0005829">
    <property type="term" value="C:cytosol"/>
    <property type="evidence" value="ECO:0007669"/>
    <property type="project" value="TreeGrafter"/>
</dbReference>
<dbReference type="GO" id="GO:0033969">
    <property type="term" value="F:gamma-glutamyl-gamma-aminobutyrate hydrolase activity"/>
    <property type="evidence" value="ECO:0007669"/>
    <property type="project" value="TreeGrafter"/>
</dbReference>
<dbReference type="Proteomes" id="UP000076567">
    <property type="component" value="Unassembled WGS sequence"/>
</dbReference>
<comment type="caution">
    <text evidence="1">The sequence shown here is derived from an EMBL/GenBank/DDBJ whole genome shotgun (WGS) entry which is preliminary data.</text>
</comment>
<protein>
    <submittedName>
        <fullName evidence="1">Uncharacterized protein</fullName>
    </submittedName>
</protein>
<organism evidence="1 2">
    <name type="scientific">Fictibacillus phosphorivorans</name>
    <dbReference type="NCBI Taxonomy" id="1221500"/>
    <lineage>
        <taxon>Bacteria</taxon>
        <taxon>Bacillati</taxon>
        <taxon>Bacillota</taxon>
        <taxon>Bacilli</taxon>
        <taxon>Bacillales</taxon>
        <taxon>Fictibacillaceae</taxon>
        <taxon>Fictibacillus</taxon>
    </lineage>
</organism>
<proteinExistence type="predicted"/>
<dbReference type="RefSeq" id="WP_066236250.1">
    <property type="nucleotide sequence ID" value="NZ_LRFC01000001.1"/>
</dbReference>
<keyword evidence="2" id="KW-1185">Reference proteome</keyword>
<dbReference type="PROSITE" id="PS51273">
    <property type="entry name" value="GATASE_TYPE_1"/>
    <property type="match status" value="1"/>
</dbReference>
<dbReference type="PANTHER" id="PTHR43235">
    <property type="entry name" value="GLUTAMINE AMIDOTRANSFERASE PB2B2.05-RELATED"/>
    <property type="match status" value="1"/>
</dbReference>
<dbReference type="InterPro" id="IPR011697">
    <property type="entry name" value="Peptidase_C26"/>
</dbReference>
<sequence length="250" mass="27939">MAHKPLIGLTSTVMSINTIETQNENVDTIVVYNKFAETVREAGGYPIVIPMGKPEEAEFYANLCDGIIFTGGEDISSITYGHEPHPKVKKVNKHRDDFEIELVKKARENEKAILAMCRGYHLLNVSYGGTIVQDVESEFSDSINHFQQSATRTEPTHTVALEEDSKLYEIVGEKEVAVNSFHHQAIGEVGKGLRVAARAADGVIEALELEDKNKTFLLGTQWHPEELRHENKNMMAIITTFIKEASKNNK</sequence>
<dbReference type="InterPro" id="IPR029062">
    <property type="entry name" value="Class_I_gatase-like"/>
</dbReference>